<evidence type="ECO:0000313" key="3">
    <source>
        <dbReference type="Proteomes" id="UP000283509"/>
    </source>
</evidence>
<organism evidence="2 3">
    <name type="scientific">Penaeus vannamei</name>
    <name type="common">Whiteleg shrimp</name>
    <name type="synonym">Litopenaeus vannamei</name>
    <dbReference type="NCBI Taxonomy" id="6689"/>
    <lineage>
        <taxon>Eukaryota</taxon>
        <taxon>Metazoa</taxon>
        <taxon>Ecdysozoa</taxon>
        <taxon>Arthropoda</taxon>
        <taxon>Crustacea</taxon>
        <taxon>Multicrustacea</taxon>
        <taxon>Malacostraca</taxon>
        <taxon>Eumalacostraca</taxon>
        <taxon>Eucarida</taxon>
        <taxon>Decapoda</taxon>
        <taxon>Dendrobranchiata</taxon>
        <taxon>Penaeoidea</taxon>
        <taxon>Penaeidae</taxon>
        <taxon>Penaeus</taxon>
    </lineage>
</organism>
<keyword evidence="3" id="KW-1185">Reference proteome</keyword>
<reference evidence="2 3" key="1">
    <citation type="submission" date="2018-04" db="EMBL/GenBank/DDBJ databases">
        <authorList>
            <person name="Zhang X."/>
            <person name="Yuan J."/>
            <person name="Li F."/>
            <person name="Xiang J."/>
        </authorList>
    </citation>
    <scope>NUCLEOTIDE SEQUENCE [LARGE SCALE GENOMIC DNA]</scope>
    <source>
        <tissue evidence="2">Muscle</tissue>
    </source>
</reference>
<dbReference type="OrthoDB" id="1910009at2759"/>
<dbReference type="Proteomes" id="UP000283509">
    <property type="component" value="Unassembled WGS sequence"/>
</dbReference>
<dbReference type="AlphaFoldDB" id="A0A3R7MCW8"/>
<evidence type="ECO:0000256" key="1">
    <source>
        <dbReference type="SAM" id="MobiDB-lite"/>
    </source>
</evidence>
<sequence>MASRPSANQRAVRVLTAGGGTTTQPSRPHHDGRPRRDRPLYSGHAVVHSGGSAGAVHRGMLAVGLNKANLLCSSCDTLKEFNLDVLEANCRGCCNVDDVNATPTKYPRAILEVCG</sequence>
<dbReference type="EMBL" id="QCYY01001370">
    <property type="protein sequence ID" value="ROT78519.1"/>
    <property type="molecule type" value="Genomic_DNA"/>
</dbReference>
<name>A0A3R7MCW8_PENVA</name>
<feature type="region of interest" description="Disordered" evidence="1">
    <location>
        <begin position="1"/>
        <end position="43"/>
    </location>
</feature>
<dbReference type="STRING" id="6689.A0A3R7MCW8"/>
<protein>
    <submittedName>
        <fullName evidence="2">15 kDa selenoprotein</fullName>
    </submittedName>
</protein>
<evidence type="ECO:0000313" key="2">
    <source>
        <dbReference type="EMBL" id="ROT78519.1"/>
    </source>
</evidence>
<reference evidence="2 3" key="2">
    <citation type="submission" date="2019-01" db="EMBL/GenBank/DDBJ databases">
        <title>The decoding of complex shrimp genome reveals the adaptation for benthos swimmer, frequently molting mechanism and breeding impact on genome.</title>
        <authorList>
            <person name="Sun Y."/>
            <person name="Gao Y."/>
            <person name="Yu Y."/>
        </authorList>
    </citation>
    <scope>NUCLEOTIDE SEQUENCE [LARGE SCALE GENOMIC DNA]</scope>
    <source>
        <tissue evidence="2">Muscle</tissue>
    </source>
</reference>
<gene>
    <name evidence="2" type="ORF">C7M84_002774</name>
</gene>
<accession>A0A3R7MCW8</accession>
<comment type="caution">
    <text evidence="2">The sequence shown here is derived from an EMBL/GenBank/DDBJ whole genome shotgun (WGS) entry which is preliminary data.</text>
</comment>
<proteinExistence type="predicted"/>